<protein>
    <recommendedName>
        <fullName evidence="2">LRRC37A/B like protein 1 C-terminal domain-containing protein</fullName>
    </recommendedName>
</protein>
<feature type="domain" description="LRRC37A/B like protein 1 C-terminal" evidence="2">
    <location>
        <begin position="1216"/>
        <end position="1262"/>
    </location>
</feature>
<feature type="non-terminal residue" evidence="3">
    <location>
        <position position="1"/>
    </location>
</feature>
<evidence type="ECO:0000313" key="4">
    <source>
        <dbReference type="Proteomes" id="UP000276834"/>
    </source>
</evidence>
<dbReference type="EMBL" id="QUSF01000298">
    <property type="protein sequence ID" value="RLV83718.1"/>
    <property type="molecule type" value="Genomic_DNA"/>
</dbReference>
<reference evidence="3 4" key="1">
    <citation type="journal article" date="2018" name="Proc. R. Soc. B">
        <title>A non-coding region near Follistatin controls head colour polymorphism in the Gouldian finch.</title>
        <authorList>
            <person name="Toomey M.B."/>
            <person name="Marques C.I."/>
            <person name="Andrade P."/>
            <person name="Araujo P.M."/>
            <person name="Sabatino S."/>
            <person name="Gazda M.A."/>
            <person name="Afonso S."/>
            <person name="Lopes R.J."/>
            <person name="Corbo J.C."/>
            <person name="Carneiro M."/>
        </authorList>
    </citation>
    <scope>NUCLEOTIDE SEQUENCE [LARGE SCALE GENOMIC DNA]</scope>
    <source>
        <strain evidence="3">Red01</strain>
        <tissue evidence="3">Muscle</tissue>
    </source>
</reference>
<feature type="region of interest" description="Disordered" evidence="1">
    <location>
        <begin position="661"/>
        <end position="685"/>
    </location>
</feature>
<dbReference type="Pfam" id="PF14914">
    <property type="entry name" value="LRRC37AB_C"/>
    <property type="match status" value="1"/>
</dbReference>
<dbReference type="PANTHER" id="PTHR23045">
    <property type="entry name" value="LEUCINE-RICH REPEAT-CONTAINING PROTEIN 37A"/>
    <property type="match status" value="1"/>
</dbReference>
<keyword evidence="4" id="KW-1185">Reference proteome</keyword>
<organism evidence="3 4">
    <name type="scientific">Chloebia gouldiae</name>
    <name type="common">Gouldian finch</name>
    <name type="synonym">Erythrura gouldiae</name>
    <dbReference type="NCBI Taxonomy" id="44316"/>
    <lineage>
        <taxon>Eukaryota</taxon>
        <taxon>Metazoa</taxon>
        <taxon>Chordata</taxon>
        <taxon>Craniata</taxon>
        <taxon>Vertebrata</taxon>
        <taxon>Euteleostomi</taxon>
        <taxon>Archelosauria</taxon>
        <taxon>Archosauria</taxon>
        <taxon>Dinosauria</taxon>
        <taxon>Saurischia</taxon>
        <taxon>Theropoda</taxon>
        <taxon>Coelurosauria</taxon>
        <taxon>Aves</taxon>
        <taxon>Neognathae</taxon>
        <taxon>Neoaves</taxon>
        <taxon>Telluraves</taxon>
        <taxon>Australaves</taxon>
        <taxon>Passeriformes</taxon>
        <taxon>Passeroidea</taxon>
        <taxon>Passeridae</taxon>
        <taxon>Chloebia</taxon>
    </lineage>
</organism>
<feature type="region of interest" description="Disordered" evidence="1">
    <location>
        <begin position="626"/>
        <end position="647"/>
    </location>
</feature>
<evidence type="ECO:0000259" key="2">
    <source>
        <dbReference type="Pfam" id="PF14914"/>
    </source>
</evidence>
<dbReference type="Proteomes" id="UP000276834">
    <property type="component" value="Unassembled WGS sequence"/>
</dbReference>
<feature type="region of interest" description="Disordered" evidence="1">
    <location>
        <begin position="343"/>
        <end position="367"/>
    </location>
</feature>
<feature type="compositionally biased region" description="Polar residues" evidence="1">
    <location>
        <begin position="1040"/>
        <end position="1050"/>
    </location>
</feature>
<feature type="region of interest" description="Disordered" evidence="1">
    <location>
        <begin position="734"/>
        <end position="766"/>
    </location>
</feature>
<proteinExistence type="predicted"/>
<feature type="region of interest" description="Disordered" evidence="1">
    <location>
        <begin position="1025"/>
        <end position="1052"/>
    </location>
</feature>
<evidence type="ECO:0000313" key="3">
    <source>
        <dbReference type="EMBL" id="RLV83718.1"/>
    </source>
</evidence>
<dbReference type="InterPro" id="IPR029423">
    <property type="entry name" value="LRRC37AB_C"/>
</dbReference>
<feature type="compositionally biased region" description="Polar residues" evidence="1">
    <location>
        <begin position="674"/>
        <end position="685"/>
    </location>
</feature>
<evidence type="ECO:0000256" key="1">
    <source>
        <dbReference type="SAM" id="MobiDB-lite"/>
    </source>
</evidence>
<comment type="caution">
    <text evidence="3">The sequence shown here is derived from an EMBL/GenBank/DDBJ whole genome shotgun (WGS) entry which is preliminary data.</text>
</comment>
<gene>
    <name evidence="3" type="ORF">DV515_00016383</name>
</gene>
<name>A0A3L8RT35_CHLGU</name>
<dbReference type="OrthoDB" id="9218147at2759"/>
<sequence>VVCSGEILPCEGRESLAQGAQSSCAAPGALEGAWSSLGQRKVSLPWPGWHWMDLKAPSKPMHSSHLVTSRPELRFAASSEAPPRTTVTQEPPELQLSQSCLAMDLVMRLVRALLLLALLLAVAPSPGAAKELCPEPCRCPGRGQLNCGHAGLATVPPGSRRRALSVLALQLPLLGSLCLQSPPGTPGALPGQRQGGGDARLGTLCLLQAKPASCSAAEWQGNGSSPHTTHFHWNSKLGCSARRGGNHHSFPARQELLAPSPCLSAQGSSCGRLQPARSKGLLWPGAGMIPASSCCRRFSHDHPICCWPVAAVTIVLRDNELQAVKSHSLEGLTVPCPRRGSRWGPAAQPGRGHVPFVPPETQAAEASKSDRANGSDLCCSDWNRDLSCNEILSIEERAFEPLPFLKFLLCAGHPSCGGKCSCSFPHAAEVNADGWMATPGDRPQRACPHAAIRAASSWSLGCIATTTEKAAVSSRFHLGFAPFLPRDPALPPPSVGQARFLCVTSSFPRNLSGNGLTRIRSGTFQAWHGMHGTRAKGPPGRVSAGSLPMCSCQGPFSGPAHLLQGALESGQAVPTCPAHAAHILAICPDRALLFLRILSHNPLAVIADAAFFKLPSESSTSARANLPLAQPESAGDTTTPAPAEQGKGQAVLVCPQLQSNPATGTQTFRHESPSGPQGSGNKVHSCQQLQAPASFRDSGALRGEQQESRERGNPFWWHLIALLIPTGWFRAGRGRGKPGSRMASLGAGRSGSLCQQHHQHQGPAPSALGAEFWQPLSNACRDLSATQVTPATLLLLLQSTCVRLSPSHQQAPSAGTRALPGKKICVPQNQNKPSKLKSCCSLWERAKTHQLRGGISPFGEAQPPCVECMRSLSGALMESRTGWPGAPAISPLVFSQVPKEAACCLCQELPRPESPCRTIQFLCQKLCSTSAPQCGWSQTATAPEPGEMLQHCPVLQGGPDLPLEYRPWTKHLGMGTRWAHQTYDFPIHSMPPGKESGKAPCPSLVLEGNPGGFCATPLATAGQRAGPVMRSAGTEGDVSSLDSSRKNSYPPQHLLGHEVQTSVDDLRAKLKKKVHKAESIRTVESIVPHQPQPAWLKHVVEKTPSTWDHKQHESHLNRQAINPWAEDPRATATKDEQRLNRNLDFLSDPVVQRRPAVSSRGGATAEEEHSSIDRHLLITPDTIDTHWKQQEEGSRFLNRPWSPQSLDLAPVPGELLETMVDHKSLQTFMAHMERALRMDCSVPQLKLVCAKMVSETGLLLKTQGASDGMGRCPLQENIYRRTALEEDQETTEKVGELQALLHLECPGDEPHVPLQMPLHMLGTKACTAPSSAGSSLPGRSLPCLLSQLSPALLCSPAFSHTAMRLGALEFLQRGTGN</sequence>
<dbReference type="InterPro" id="IPR015753">
    <property type="entry name" value="LRRC37"/>
</dbReference>
<dbReference type="PANTHER" id="PTHR23045:SF9">
    <property type="entry name" value="LEUCINE RICH REPEAT CONTAINING 37A-RELATED"/>
    <property type="match status" value="1"/>
</dbReference>
<accession>A0A3L8RT35</accession>